<dbReference type="CDD" id="cd01741">
    <property type="entry name" value="GATase1_1"/>
    <property type="match status" value="1"/>
</dbReference>
<proteinExistence type="predicted"/>
<comment type="caution">
    <text evidence="2">The sequence shown here is derived from an EMBL/GenBank/DDBJ whole genome shotgun (WGS) entry which is preliminary data.</text>
</comment>
<dbReference type="SUPFAM" id="SSF52317">
    <property type="entry name" value="Class I glutamine amidotransferase-like"/>
    <property type="match status" value="1"/>
</dbReference>
<dbReference type="Pfam" id="PF00117">
    <property type="entry name" value="GATase"/>
    <property type="match status" value="1"/>
</dbReference>
<dbReference type="InterPro" id="IPR029062">
    <property type="entry name" value="Class_I_gatase-like"/>
</dbReference>
<dbReference type="PROSITE" id="PS51273">
    <property type="entry name" value="GATASE_TYPE_1"/>
    <property type="match status" value="1"/>
</dbReference>
<dbReference type="AlphaFoldDB" id="K6XLG2"/>
<gene>
    <name evidence="2" type="ORF">GONAM_10_01600</name>
</gene>
<dbReference type="EMBL" id="BAHE01000010">
    <property type="protein sequence ID" value="GAB99689.1"/>
    <property type="molecule type" value="Genomic_DNA"/>
</dbReference>
<feature type="domain" description="Glutamine amidotransferase" evidence="1">
    <location>
        <begin position="46"/>
        <end position="190"/>
    </location>
</feature>
<evidence type="ECO:0000313" key="2">
    <source>
        <dbReference type="EMBL" id="GAB99689.1"/>
    </source>
</evidence>
<reference evidence="2 3" key="1">
    <citation type="submission" date="2012-08" db="EMBL/GenBank/DDBJ databases">
        <title>Whole genome shotgun sequence of Gordonia namibiensis NBRC 108229.</title>
        <authorList>
            <person name="Isaki-Nakamura S."/>
            <person name="Hosoyama A."/>
            <person name="Tsuchikane K."/>
            <person name="Katsumata H."/>
            <person name="Baba S."/>
            <person name="Yamazaki S."/>
            <person name="Fujita N."/>
        </authorList>
    </citation>
    <scope>NUCLEOTIDE SEQUENCE [LARGE SCALE GENOMIC DNA]</scope>
    <source>
        <strain evidence="2 3">NBRC 108229</strain>
    </source>
</reference>
<keyword evidence="3" id="KW-1185">Reference proteome</keyword>
<dbReference type="Proteomes" id="UP000035058">
    <property type="component" value="Unassembled WGS sequence"/>
</dbReference>
<organism evidence="2 3">
    <name type="scientific">Gordonia namibiensis NBRC 108229</name>
    <dbReference type="NCBI Taxonomy" id="1208314"/>
    <lineage>
        <taxon>Bacteria</taxon>
        <taxon>Bacillati</taxon>
        <taxon>Actinomycetota</taxon>
        <taxon>Actinomycetes</taxon>
        <taxon>Mycobacteriales</taxon>
        <taxon>Gordoniaceae</taxon>
        <taxon>Gordonia</taxon>
    </lineage>
</organism>
<sequence length="260" mass="27639">MTDQRARVLEIRHADSEPPGFYGPPLIDLADVTILRIWREPVPTDLTGFDAVVTLGGAMGVGDAQRIPWIADEIALLRRALDLGIPIWGVCLGAQILAAALNADVYTASSPEVGIHTVTLNDAGTTDPVWGTADGETSGTVPSEFDVVQWHFDTFTLPPGATLLASSSTCVNQLYRHGKSYGVQFHLEAGGELVGEWLDSTESRSLITETIGVEATDRFPADAAATEPVTIPLARTVLTRWLTGVVVADAPSAGRTQPTP</sequence>
<accession>K6XLG2</accession>
<dbReference type="PANTHER" id="PTHR42695:SF5">
    <property type="entry name" value="GLUTAMINE AMIDOTRANSFERASE YLR126C-RELATED"/>
    <property type="match status" value="1"/>
</dbReference>
<name>K6XLG2_9ACTN</name>
<dbReference type="RefSeq" id="WP_006865940.1">
    <property type="nucleotide sequence ID" value="NZ_BAHE01000010.1"/>
</dbReference>
<dbReference type="Gene3D" id="3.40.50.880">
    <property type="match status" value="1"/>
</dbReference>
<evidence type="ECO:0000313" key="3">
    <source>
        <dbReference type="Proteomes" id="UP000035058"/>
    </source>
</evidence>
<dbReference type="GO" id="GO:0005829">
    <property type="term" value="C:cytosol"/>
    <property type="evidence" value="ECO:0007669"/>
    <property type="project" value="TreeGrafter"/>
</dbReference>
<evidence type="ECO:0000259" key="1">
    <source>
        <dbReference type="Pfam" id="PF00117"/>
    </source>
</evidence>
<dbReference type="InterPro" id="IPR017926">
    <property type="entry name" value="GATASE"/>
</dbReference>
<protein>
    <recommendedName>
        <fullName evidence="1">Glutamine amidotransferase domain-containing protein</fullName>
    </recommendedName>
</protein>
<dbReference type="PANTHER" id="PTHR42695">
    <property type="entry name" value="GLUTAMINE AMIDOTRANSFERASE YLR126C-RELATED"/>
    <property type="match status" value="1"/>
</dbReference>
<dbReference type="InterPro" id="IPR044992">
    <property type="entry name" value="ChyE-like"/>
</dbReference>